<evidence type="ECO:0000313" key="8">
    <source>
        <dbReference type="Proteomes" id="UP001183420"/>
    </source>
</evidence>
<dbReference type="InterPro" id="IPR001557">
    <property type="entry name" value="L-lactate/malate_DH"/>
</dbReference>
<proteinExistence type="inferred from homology"/>
<feature type="domain" description="Lactate/malate dehydrogenase N-terminal" evidence="5">
    <location>
        <begin position="7"/>
        <end position="139"/>
    </location>
</feature>
<dbReference type="PIRSF" id="PIRSF000102">
    <property type="entry name" value="Lac_mal_DH"/>
    <property type="match status" value="1"/>
</dbReference>
<evidence type="ECO:0000256" key="2">
    <source>
        <dbReference type="ARBA" id="ARBA00023002"/>
    </source>
</evidence>
<dbReference type="Gene3D" id="3.90.110.10">
    <property type="entry name" value="Lactate dehydrogenase/glycoside hydrolase, family 4, C-terminal"/>
    <property type="match status" value="1"/>
</dbReference>
<dbReference type="PANTHER" id="PTHR43128:SF16">
    <property type="entry name" value="L-LACTATE DEHYDROGENASE"/>
    <property type="match status" value="1"/>
</dbReference>
<dbReference type="SUPFAM" id="SSF51735">
    <property type="entry name" value="NAD(P)-binding Rossmann-fold domains"/>
    <property type="match status" value="1"/>
</dbReference>
<comment type="similarity">
    <text evidence="1">Belongs to the LDH/MDH superfamily. LDH family.</text>
</comment>
<sequence length="308" mass="32065">MTDMPAIGVLGAGAVGQAIAGALVTSRFCGELLIASRTIDQAAALADDLDDMRLTLGSPTRPRACRSTDLAGCHALVIAARARFTNHHRADVRMGGAVANGALIRALAQDVVADCPGSVLVVTNPVDLMARLLAETSGHRHVYGVGSSLDTARYRLLLARHLGVPADQIAGHVIGEHGDAAVLCTTTTTVTGAPLPAPLPLADIRAALTRRPDQIRAGIGRTRTGPAGAVLAALRHVLGRGGHDLIELSRPWRDGVWLGLPISFAEHEPCVRMPRLSAAEAHQLDAAVAKLAAAYQPLAHLNPIGEPL</sequence>
<dbReference type="Gene3D" id="3.40.50.720">
    <property type="entry name" value="NAD(P)-binding Rossmann-like Domain"/>
    <property type="match status" value="1"/>
</dbReference>
<organism evidence="7 8">
    <name type="scientific">Streptomyces millisiae</name>
    <dbReference type="NCBI Taxonomy" id="3075542"/>
    <lineage>
        <taxon>Bacteria</taxon>
        <taxon>Bacillati</taxon>
        <taxon>Actinomycetota</taxon>
        <taxon>Actinomycetes</taxon>
        <taxon>Kitasatosporales</taxon>
        <taxon>Streptomycetaceae</taxon>
        <taxon>Streptomyces</taxon>
    </lineage>
</organism>
<dbReference type="Pfam" id="PF02866">
    <property type="entry name" value="Ldh_1_C"/>
    <property type="match status" value="1"/>
</dbReference>
<dbReference type="PANTHER" id="PTHR43128">
    <property type="entry name" value="L-2-HYDROXYCARBOXYLATE DEHYDROGENASE (NAD(P)(+))"/>
    <property type="match status" value="1"/>
</dbReference>
<comment type="caution">
    <text evidence="7">The sequence shown here is derived from an EMBL/GenBank/DDBJ whole genome shotgun (WGS) entry which is preliminary data.</text>
</comment>
<accession>A0ABU2LQH2</accession>
<keyword evidence="2 4" id="KW-0560">Oxidoreductase</keyword>
<dbReference type="EMBL" id="JAVREM010000012">
    <property type="protein sequence ID" value="MDT0319288.1"/>
    <property type="molecule type" value="Genomic_DNA"/>
</dbReference>
<evidence type="ECO:0000256" key="4">
    <source>
        <dbReference type="RuleBase" id="RU003369"/>
    </source>
</evidence>
<keyword evidence="3" id="KW-0520">NAD</keyword>
<dbReference type="RefSeq" id="WP_311598499.1">
    <property type="nucleotide sequence ID" value="NZ_JAVREM010000012.1"/>
</dbReference>
<dbReference type="InterPro" id="IPR022383">
    <property type="entry name" value="Lactate/malate_DH_C"/>
</dbReference>
<reference evidence="8" key="1">
    <citation type="submission" date="2023-07" db="EMBL/GenBank/DDBJ databases">
        <title>30 novel species of actinomycetes from the DSMZ collection.</title>
        <authorList>
            <person name="Nouioui I."/>
        </authorList>
    </citation>
    <scope>NUCLEOTIDE SEQUENCE [LARGE SCALE GENOMIC DNA]</scope>
    <source>
        <strain evidence="8">DSM 44918</strain>
    </source>
</reference>
<evidence type="ECO:0000313" key="7">
    <source>
        <dbReference type="EMBL" id="MDT0319288.1"/>
    </source>
</evidence>
<dbReference type="InterPro" id="IPR036291">
    <property type="entry name" value="NAD(P)-bd_dom_sf"/>
</dbReference>
<dbReference type="Pfam" id="PF00056">
    <property type="entry name" value="Ldh_1_N"/>
    <property type="match status" value="1"/>
</dbReference>
<evidence type="ECO:0000259" key="6">
    <source>
        <dbReference type="Pfam" id="PF02866"/>
    </source>
</evidence>
<name>A0ABU2LQH2_9ACTN</name>
<feature type="domain" description="Lactate/malate dehydrogenase C-terminal" evidence="6">
    <location>
        <begin position="148"/>
        <end position="195"/>
    </location>
</feature>
<dbReference type="PRINTS" id="PR00086">
    <property type="entry name" value="LLDHDRGNASE"/>
</dbReference>
<dbReference type="SUPFAM" id="SSF56327">
    <property type="entry name" value="LDH C-terminal domain-like"/>
    <property type="match status" value="1"/>
</dbReference>
<evidence type="ECO:0000259" key="5">
    <source>
        <dbReference type="Pfam" id="PF00056"/>
    </source>
</evidence>
<keyword evidence="8" id="KW-1185">Reference proteome</keyword>
<gene>
    <name evidence="7" type="ORF">RNC47_13165</name>
</gene>
<evidence type="ECO:0000256" key="1">
    <source>
        <dbReference type="ARBA" id="ARBA00006054"/>
    </source>
</evidence>
<dbReference type="InterPro" id="IPR015955">
    <property type="entry name" value="Lactate_DH/Glyco_Ohase_4_C"/>
</dbReference>
<protein>
    <submittedName>
        <fullName evidence="7">Lactate dehydrogenase</fullName>
    </submittedName>
</protein>
<evidence type="ECO:0000256" key="3">
    <source>
        <dbReference type="ARBA" id="ARBA00023027"/>
    </source>
</evidence>
<dbReference type="Proteomes" id="UP001183420">
    <property type="component" value="Unassembled WGS sequence"/>
</dbReference>
<dbReference type="InterPro" id="IPR001236">
    <property type="entry name" value="Lactate/malate_DH_N"/>
</dbReference>